<protein>
    <recommendedName>
        <fullName evidence="3">CCHC-type domain-containing protein</fullName>
    </recommendedName>
</protein>
<dbReference type="GO" id="GO:0008270">
    <property type="term" value="F:zinc ion binding"/>
    <property type="evidence" value="ECO:0007669"/>
    <property type="project" value="UniProtKB-KW"/>
</dbReference>
<dbReference type="InterPro" id="IPR001878">
    <property type="entry name" value="Znf_CCHC"/>
</dbReference>
<keyword evidence="1" id="KW-0479">Metal-binding</keyword>
<feature type="region of interest" description="Disordered" evidence="2">
    <location>
        <begin position="358"/>
        <end position="378"/>
    </location>
</feature>
<organism evidence="4 5">
    <name type="scientific">Macrosiphum euphorbiae</name>
    <name type="common">potato aphid</name>
    <dbReference type="NCBI Taxonomy" id="13131"/>
    <lineage>
        <taxon>Eukaryota</taxon>
        <taxon>Metazoa</taxon>
        <taxon>Ecdysozoa</taxon>
        <taxon>Arthropoda</taxon>
        <taxon>Hexapoda</taxon>
        <taxon>Insecta</taxon>
        <taxon>Pterygota</taxon>
        <taxon>Neoptera</taxon>
        <taxon>Paraneoptera</taxon>
        <taxon>Hemiptera</taxon>
        <taxon>Sternorrhyncha</taxon>
        <taxon>Aphidomorpha</taxon>
        <taxon>Aphidoidea</taxon>
        <taxon>Aphididae</taxon>
        <taxon>Macrosiphini</taxon>
        <taxon>Macrosiphum</taxon>
    </lineage>
</organism>
<comment type="caution">
    <text evidence="4">The sequence shown here is derived from an EMBL/GenBank/DDBJ whole genome shotgun (WGS) entry which is preliminary data.</text>
</comment>
<dbReference type="InterPro" id="IPR036875">
    <property type="entry name" value="Znf_CCHC_sf"/>
</dbReference>
<dbReference type="SMART" id="SM00343">
    <property type="entry name" value="ZnF_C2HC"/>
    <property type="match status" value="2"/>
</dbReference>
<feature type="compositionally biased region" description="Polar residues" evidence="2">
    <location>
        <begin position="117"/>
        <end position="137"/>
    </location>
</feature>
<dbReference type="SUPFAM" id="SSF57756">
    <property type="entry name" value="Retrovirus zinc finger-like domains"/>
    <property type="match status" value="1"/>
</dbReference>
<evidence type="ECO:0000313" key="4">
    <source>
        <dbReference type="EMBL" id="CAI6351648.1"/>
    </source>
</evidence>
<dbReference type="AlphaFoldDB" id="A0AAV0W776"/>
<keyword evidence="1" id="KW-0863">Zinc-finger</keyword>
<feature type="region of interest" description="Disordered" evidence="2">
    <location>
        <begin position="107"/>
        <end position="137"/>
    </location>
</feature>
<feature type="domain" description="CCHC-type" evidence="3">
    <location>
        <begin position="419"/>
        <end position="434"/>
    </location>
</feature>
<feature type="compositionally biased region" description="Low complexity" evidence="2">
    <location>
        <begin position="10"/>
        <end position="20"/>
    </location>
</feature>
<reference evidence="4 5" key="1">
    <citation type="submission" date="2023-01" db="EMBL/GenBank/DDBJ databases">
        <authorList>
            <person name="Whitehead M."/>
        </authorList>
    </citation>
    <scope>NUCLEOTIDE SEQUENCE [LARGE SCALE GENOMIC DNA]</scope>
</reference>
<feature type="region of interest" description="Disordered" evidence="2">
    <location>
        <begin position="1"/>
        <end position="49"/>
    </location>
</feature>
<feature type="compositionally biased region" description="Polar residues" evidence="2">
    <location>
        <begin position="38"/>
        <end position="49"/>
    </location>
</feature>
<evidence type="ECO:0000256" key="2">
    <source>
        <dbReference type="SAM" id="MobiDB-lite"/>
    </source>
</evidence>
<evidence type="ECO:0000259" key="3">
    <source>
        <dbReference type="PROSITE" id="PS50158"/>
    </source>
</evidence>
<feature type="domain" description="CCHC-type" evidence="3">
    <location>
        <begin position="383"/>
        <end position="398"/>
    </location>
</feature>
<feature type="compositionally biased region" description="Basic and acidic residues" evidence="2">
    <location>
        <begin position="358"/>
        <end position="368"/>
    </location>
</feature>
<feature type="region of interest" description="Disordered" evidence="2">
    <location>
        <begin position="439"/>
        <end position="478"/>
    </location>
</feature>
<name>A0AAV0W776_9HEMI</name>
<dbReference type="Pfam" id="PF00098">
    <property type="entry name" value="zf-CCHC"/>
    <property type="match status" value="2"/>
</dbReference>
<keyword evidence="1" id="KW-0862">Zinc</keyword>
<evidence type="ECO:0000256" key="1">
    <source>
        <dbReference type="PROSITE-ProRule" id="PRU00047"/>
    </source>
</evidence>
<dbReference type="Gene3D" id="4.10.60.10">
    <property type="entry name" value="Zinc finger, CCHC-type"/>
    <property type="match status" value="2"/>
</dbReference>
<dbReference type="GO" id="GO:0003676">
    <property type="term" value="F:nucleic acid binding"/>
    <property type="evidence" value="ECO:0007669"/>
    <property type="project" value="InterPro"/>
</dbReference>
<accession>A0AAV0W776</accession>
<dbReference type="Proteomes" id="UP001160148">
    <property type="component" value="Unassembled WGS sequence"/>
</dbReference>
<sequence length="478" mass="52797">MSGIGKNDSDPNSDNESNNPTLPPSPTPRVSLPIRFSNPENPTSERSIGNISTDNIFIRTGVLIDHNSELIHNVSVTLGEVDTVLVETENQLNLNILDQSIEGNLLNQNIPSPPLNPSDQTMNPGTQETAQTQGVTGNNQQSLMVNSEGPSKADTQEISNPQVIEENPDQSGVRYSFGSRGDTIGLEAALKLLPGSFNGDKQEELEIFLEKCEFALACAHDHVQARLLQGIQVRLTGKARQAVKFKEIRHWTELKEALKSALEPQRTTTYLFSELYSTRQKIGEDVTNYANRIEQLQTLIVEQETSGHSWEVAQALGASIKKQSIQVFVEGLGPLKDFIKARNPLTLDKAIQAAREEERVRNSQEATKKLYGAPHQSTKKPTCFHCNKVGHMAKDCRSKPTTTNSRPSSTTAPIRSIECNYCKKPGHLLKDCRKRNYVNSKKEGNQQENHQQPAANGGRPVSELKNTGNDKSSTSKQN</sequence>
<dbReference type="PROSITE" id="PS50158">
    <property type="entry name" value="ZF_CCHC"/>
    <property type="match status" value="2"/>
</dbReference>
<evidence type="ECO:0000313" key="5">
    <source>
        <dbReference type="Proteomes" id="UP001160148"/>
    </source>
</evidence>
<keyword evidence="5" id="KW-1185">Reference proteome</keyword>
<proteinExistence type="predicted"/>
<dbReference type="EMBL" id="CARXXK010000001">
    <property type="protein sequence ID" value="CAI6351648.1"/>
    <property type="molecule type" value="Genomic_DNA"/>
</dbReference>
<gene>
    <name evidence="4" type="ORF">MEUPH1_LOCUS7974</name>
</gene>
<feature type="compositionally biased region" description="Polar residues" evidence="2">
    <location>
        <begin position="464"/>
        <end position="478"/>
    </location>
</feature>